<comment type="pathway">
    <text evidence="2">tRNA modification; wybutosine-tRNA(Phe) biosynthesis.</text>
</comment>
<evidence type="ECO:0000256" key="7">
    <source>
        <dbReference type="ARBA" id="ARBA00022603"/>
    </source>
</evidence>
<dbReference type="STRING" id="10228.B3RQR9"/>
<dbReference type="FunFam" id="2.120.10.80:FF:000208">
    <property type="entry name" value="Carboxymethyl transferase, putative"/>
    <property type="match status" value="1"/>
</dbReference>
<comment type="catalytic activity">
    <reaction evidence="13">
        <text>7-[(3S)-(3-amino-3-methoxycarbonyl)propyl]wyosine(37) in tRNA(Phe) + S-adenosyl-L-methionine + CO2 = wybutosine(37) in tRNA(Phe) + S-adenosyl-L-homocysteine + 2 H(+)</text>
        <dbReference type="Rhea" id="RHEA:37119"/>
        <dbReference type="Rhea" id="RHEA-COMP:11844"/>
        <dbReference type="Rhea" id="RHEA-COMP:11847"/>
        <dbReference type="ChEBI" id="CHEBI:15378"/>
        <dbReference type="ChEBI" id="CHEBI:16526"/>
        <dbReference type="ChEBI" id="CHEBI:57856"/>
        <dbReference type="ChEBI" id="CHEBI:59789"/>
        <dbReference type="ChEBI" id="CHEBI:73544"/>
        <dbReference type="ChEBI" id="CHEBI:74275"/>
        <dbReference type="EC" id="2.3.1.231"/>
    </reaction>
</comment>
<evidence type="ECO:0000256" key="1">
    <source>
        <dbReference type="ARBA" id="ARBA00001806"/>
    </source>
</evidence>
<keyword evidence="10" id="KW-0819">tRNA processing</keyword>
<dbReference type="InterPro" id="IPR007213">
    <property type="entry name" value="Ppm1/Ppm2/Tcmp"/>
</dbReference>
<dbReference type="EC" id="2.1.1.290" evidence="5"/>
<evidence type="ECO:0000256" key="10">
    <source>
        <dbReference type="ARBA" id="ARBA00022694"/>
    </source>
</evidence>
<reference evidence="14 15" key="1">
    <citation type="journal article" date="2008" name="Nature">
        <title>The Trichoplax genome and the nature of placozoans.</title>
        <authorList>
            <person name="Srivastava M."/>
            <person name="Begovic E."/>
            <person name="Chapman J."/>
            <person name="Putnam N.H."/>
            <person name="Hellsten U."/>
            <person name="Kawashima T."/>
            <person name="Kuo A."/>
            <person name="Mitros T."/>
            <person name="Salamov A."/>
            <person name="Carpenter M.L."/>
            <person name="Signorovitch A.Y."/>
            <person name="Moreno M.A."/>
            <person name="Kamm K."/>
            <person name="Grimwood J."/>
            <person name="Schmutz J."/>
            <person name="Shapiro H."/>
            <person name="Grigoriev I.V."/>
            <person name="Buss L.W."/>
            <person name="Schierwater B."/>
            <person name="Dellaporta S.L."/>
            <person name="Rokhsar D.S."/>
        </authorList>
    </citation>
    <scope>NUCLEOTIDE SEQUENCE [LARGE SCALE GENOMIC DNA]</scope>
    <source>
        <strain evidence="14 15">Grell-BS-1999</strain>
    </source>
</reference>
<protein>
    <recommendedName>
        <fullName evidence="6">tRNA wybutosine-synthesizing protein 4</fullName>
        <ecNumber evidence="5">2.1.1.290</ecNumber>
        <ecNumber evidence="4">2.3.1.231</ecNumber>
    </recommendedName>
    <alternativeName>
        <fullName evidence="12">tRNA(Phe) (7-(3-amino-3-(methoxycarbonyl)propyl)wyosine(37)-N)-methoxycarbonyltransferase</fullName>
    </alternativeName>
    <alternativeName>
        <fullName evidence="11">tRNA(Phe) (7-(3-amino-3-carboxypropyl)wyosine(37)-O)-methyltransferase</fullName>
    </alternativeName>
</protein>
<dbReference type="PhylomeDB" id="B3RQR9"/>
<dbReference type="InterPro" id="IPR015915">
    <property type="entry name" value="Kelch-typ_b-propeller"/>
</dbReference>
<dbReference type="KEGG" id="tad:TRIADDRAFT_55092"/>
<evidence type="ECO:0000256" key="6">
    <source>
        <dbReference type="ARBA" id="ARBA00018045"/>
    </source>
</evidence>
<comment type="catalytic activity">
    <reaction evidence="1">
        <text>7-[(3S)-3-amino-3-carboxypropyl]wyosine(37) in tRNA(Phe) + S-adenosyl-L-methionine = 7-[(3S)-(3-amino-3-methoxycarbonyl)propyl]wyosine(37) in tRNA(Phe) + S-adenosyl-L-homocysteine</text>
        <dbReference type="Rhea" id="RHEA:36903"/>
        <dbReference type="Rhea" id="RHEA-COMP:10379"/>
        <dbReference type="Rhea" id="RHEA-COMP:11844"/>
        <dbReference type="ChEBI" id="CHEBI:57856"/>
        <dbReference type="ChEBI" id="CHEBI:59789"/>
        <dbReference type="ChEBI" id="CHEBI:73543"/>
        <dbReference type="ChEBI" id="CHEBI:74275"/>
        <dbReference type="EC" id="2.1.1.290"/>
    </reaction>
</comment>
<dbReference type="Pfam" id="PF04072">
    <property type="entry name" value="LCM"/>
    <property type="match status" value="1"/>
</dbReference>
<dbReference type="eggNOG" id="KOG2918">
    <property type="taxonomic scope" value="Eukaryota"/>
</dbReference>
<dbReference type="PANTHER" id="PTHR46529">
    <property type="entry name" value="TRNA WYBUTOSINE-SYNTHESIZING PROTEIN 4"/>
    <property type="match status" value="1"/>
</dbReference>
<evidence type="ECO:0000256" key="13">
    <source>
        <dbReference type="ARBA" id="ARBA00049250"/>
    </source>
</evidence>
<dbReference type="RefSeq" id="XP_002110747.1">
    <property type="nucleotide sequence ID" value="XM_002110711.1"/>
</dbReference>
<dbReference type="FunCoup" id="B3RQR9">
    <property type="interactions" value="346"/>
</dbReference>
<evidence type="ECO:0000313" key="15">
    <source>
        <dbReference type="Proteomes" id="UP000009022"/>
    </source>
</evidence>
<dbReference type="GO" id="GO:0032259">
    <property type="term" value="P:methylation"/>
    <property type="evidence" value="ECO:0007669"/>
    <property type="project" value="UniProtKB-KW"/>
</dbReference>
<dbReference type="SUPFAM" id="SSF53335">
    <property type="entry name" value="S-adenosyl-L-methionine-dependent methyltransferases"/>
    <property type="match status" value="1"/>
</dbReference>
<dbReference type="OrthoDB" id="203237at2759"/>
<dbReference type="OMA" id="HAVIPIS"/>
<evidence type="ECO:0000256" key="11">
    <source>
        <dbReference type="ARBA" id="ARBA00029750"/>
    </source>
</evidence>
<gene>
    <name evidence="14" type="ORF">TRIADDRAFT_55092</name>
</gene>
<evidence type="ECO:0000313" key="14">
    <source>
        <dbReference type="EMBL" id="EDV26751.1"/>
    </source>
</evidence>
<dbReference type="Pfam" id="PF24681">
    <property type="entry name" value="Kelch_KLHDC2_KLHL20_DRC7"/>
    <property type="match status" value="1"/>
</dbReference>
<accession>B3RQR9</accession>
<keyword evidence="9" id="KW-0949">S-adenosyl-L-methionine</keyword>
<evidence type="ECO:0000256" key="5">
    <source>
        <dbReference type="ARBA" id="ARBA00012779"/>
    </source>
</evidence>
<sequence>MKKTKKSRSDTAVQGTNDNSIVSKLSSAKHGYYQDDFLQYVVQKPARRSPLINRGYYIRAKAIDFVIRKFLSYSNNDEAANKNKQILSLGAGFDTLYYRYHSLNMLDSTIVYETLSVATLFEKIVTNIVSSSCHSSSNIIGWASKFFSNAMFVTYEQIQPNDAFGRVMIASVSSNPRSMFIAVTGGFGLLSDSRHRRLSDISVFHITNDPKKEITLVNSTELDNPRLFHAVIPISDNKIAIFGGRLSPLKHYGDVIVVTFNLEPIHTDESTTEGDSAKTPTSSQLKHKVDIGWESIACSGDMPTARWRHTATIIDDGKCLIFGGITTNMVTLNDSYIFEFASRKWSRVSVAGLVSPRHSHTACKWKDYVVVYGGLGFDFKPAIGISALNIKDELAMNWISLEFNPQLPTRYSHTAHVLEDRLLVIGGIDPFLTCTNTLIDINLENRTWRMFLLQEPCIEKPILMLHNHDSVCLGKSRQQVFTLGGGGNCFSFGTHFNSHLLEIVLPT</sequence>
<evidence type="ECO:0000256" key="12">
    <source>
        <dbReference type="ARBA" id="ARBA00030847"/>
    </source>
</evidence>
<organism evidence="14 15">
    <name type="scientific">Trichoplax adhaerens</name>
    <name type="common">Trichoplax reptans</name>
    <dbReference type="NCBI Taxonomy" id="10228"/>
    <lineage>
        <taxon>Eukaryota</taxon>
        <taxon>Metazoa</taxon>
        <taxon>Placozoa</taxon>
        <taxon>Uniplacotomia</taxon>
        <taxon>Trichoplacea</taxon>
        <taxon>Trichoplacidae</taxon>
        <taxon>Trichoplax</taxon>
    </lineage>
</organism>
<dbReference type="InParanoid" id="B3RQR9"/>
<dbReference type="InterPro" id="IPR029063">
    <property type="entry name" value="SAM-dependent_MTases_sf"/>
</dbReference>
<evidence type="ECO:0000256" key="4">
    <source>
        <dbReference type="ARBA" id="ARBA00012155"/>
    </source>
</evidence>
<dbReference type="HOGENOM" id="CLU_002761_2_0_1"/>
<proteinExistence type="inferred from homology"/>
<keyword evidence="7" id="KW-0489">Methyltransferase</keyword>
<name>B3RQR9_TRIAD</name>
<evidence type="ECO:0000256" key="2">
    <source>
        <dbReference type="ARBA" id="ARBA00004797"/>
    </source>
</evidence>
<dbReference type="SUPFAM" id="SSF117281">
    <property type="entry name" value="Kelch motif"/>
    <property type="match status" value="1"/>
</dbReference>
<dbReference type="EC" id="2.3.1.231" evidence="4"/>
<dbReference type="SUPFAM" id="SSF50965">
    <property type="entry name" value="Galactose oxidase, central domain"/>
    <property type="match status" value="1"/>
</dbReference>
<evidence type="ECO:0000256" key="9">
    <source>
        <dbReference type="ARBA" id="ARBA00022691"/>
    </source>
</evidence>
<evidence type="ECO:0000256" key="3">
    <source>
        <dbReference type="ARBA" id="ARBA00010703"/>
    </source>
</evidence>
<dbReference type="Gene3D" id="3.40.50.150">
    <property type="entry name" value="Vaccinia Virus protein VP39"/>
    <property type="match status" value="2"/>
</dbReference>
<dbReference type="AlphaFoldDB" id="B3RQR9"/>
<dbReference type="GeneID" id="6751960"/>
<dbReference type="GO" id="GO:0008168">
    <property type="term" value="F:methyltransferase activity"/>
    <property type="evidence" value="ECO:0007669"/>
    <property type="project" value="UniProtKB-KW"/>
</dbReference>
<dbReference type="CTD" id="6751960"/>
<dbReference type="GO" id="GO:0008033">
    <property type="term" value="P:tRNA processing"/>
    <property type="evidence" value="ECO:0007669"/>
    <property type="project" value="UniProtKB-KW"/>
</dbReference>
<dbReference type="UniPathway" id="UPA00375"/>
<dbReference type="Proteomes" id="UP000009022">
    <property type="component" value="Unassembled WGS sequence"/>
</dbReference>
<dbReference type="EMBL" id="DS985243">
    <property type="protein sequence ID" value="EDV26751.1"/>
    <property type="molecule type" value="Genomic_DNA"/>
</dbReference>
<comment type="similarity">
    <text evidence="3">Belongs to the methyltransferase superfamily. LCMT family.</text>
</comment>
<dbReference type="PANTHER" id="PTHR46529:SF1">
    <property type="entry name" value="TRNA WYBUTOSINE-SYNTHESIZING PROTEIN 4"/>
    <property type="match status" value="1"/>
</dbReference>
<evidence type="ECO:0000256" key="8">
    <source>
        <dbReference type="ARBA" id="ARBA00022679"/>
    </source>
</evidence>
<dbReference type="Gene3D" id="2.120.10.80">
    <property type="entry name" value="Kelch-type beta propeller"/>
    <property type="match status" value="1"/>
</dbReference>
<keyword evidence="8" id="KW-0808">Transferase</keyword>
<keyword evidence="15" id="KW-1185">Reference proteome</keyword>
<dbReference type="InterPro" id="IPR011043">
    <property type="entry name" value="Gal_Oxase/kelch_b-propeller"/>
</dbReference>